<dbReference type="InterPro" id="IPR036514">
    <property type="entry name" value="SGNH_hydro_sf"/>
</dbReference>
<dbReference type="Gene3D" id="3.30.70.270">
    <property type="match status" value="1"/>
</dbReference>
<organism evidence="2 3">
    <name type="scientific">Mytilus galloprovincialis</name>
    <name type="common">Mediterranean mussel</name>
    <dbReference type="NCBI Taxonomy" id="29158"/>
    <lineage>
        <taxon>Eukaryota</taxon>
        <taxon>Metazoa</taxon>
        <taxon>Spiralia</taxon>
        <taxon>Lophotrochozoa</taxon>
        <taxon>Mollusca</taxon>
        <taxon>Bivalvia</taxon>
        <taxon>Autobranchia</taxon>
        <taxon>Pteriomorphia</taxon>
        <taxon>Mytilida</taxon>
        <taxon>Mytiloidea</taxon>
        <taxon>Mytilidae</taxon>
        <taxon>Mytilinae</taxon>
        <taxon>Mytilus</taxon>
    </lineage>
</organism>
<dbReference type="SUPFAM" id="SSF52266">
    <property type="entry name" value="SGNH hydrolase"/>
    <property type="match status" value="1"/>
</dbReference>
<evidence type="ECO:0000313" key="2">
    <source>
        <dbReference type="EMBL" id="VDI09426.1"/>
    </source>
</evidence>
<feature type="domain" description="Reverse transcriptase" evidence="1">
    <location>
        <begin position="10"/>
        <end position="204"/>
    </location>
</feature>
<dbReference type="OrthoDB" id="3248529at2759"/>
<dbReference type="EMBL" id="UYJE01002286">
    <property type="protein sequence ID" value="VDI09426.1"/>
    <property type="molecule type" value="Genomic_DNA"/>
</dbReference>
<dbReference type="SUPFAM" id="SSF56672">
    <property type="entry name" value="DNA/RNA polymerases"/>
    <property type="match status" value="1"/>
</dbReference>
<dbReference type="PANTHER" id="PTHR33050:SF8">
    <property type="entry name" value="REVERSE TRANSCRIPTASE DOMAIN-CONTAINING PROTEIN"/>
    <property type="match status" value="1"/>
</dbReference>
<keyword evidence="3" id="KW-1185">Reference proteome</keyword>
<dbReference type="InterPro" id="IPR052055">
    <property type="entry name" value="Hepadnavirus_pol/RT"/>
</dbReference>
<reference evidence="2" key="1">
    <citation type="submission" date="2018-11" db="EMBL/GenBank/DDBJ databases">
        <authorList>
            <person name="Alioto T."/>
            <person name="Alioto T."/>
        </authorList>
    </citation>
    <scope>NUCLEOTIDE SEQUENCE</scope>
</reference>
<evidence type="ECO:0000313" key="3">
    <source>
        <dbReference type="Proteomes" id="UP000596742"/>
    </source>
</evidence>
<accession>A0A8B6CSZ1</accession>
<sequence length="540" mass="60982">MSEVKNGRIAGPFLTRPISNLRCSPIGVIPKKTGGFRLITHLSFPPNLSVNDFIDEKFTTVKYSSFDNAIDMIKRLGSNVEIGKKDIKSAFRLLKIYPGDFDLLGFKLNEYYFIDKSLPMGYSESNCLFEKFSTFIQWAVMTESNSDNLDHYLDDFLFAGKSNTEDCKNLMNSFDRVCCRLGVPIAHEKTEGPTTKLSYLGLLIDTEKMLIQIPEDKVLELKSKIKWVLGRKKITLRDLQSLCGSLAFCAKALPAGRAFSRRIYLASSHAKKPHHYVRITEGMYQDLLVWELFLDKFNGISYMLDIDWTSNSVLQLFTDSAGGSTKGCGCYFQACLSNEIWIIGSSIICSARDHSENRPSGSNLGLLKIIICFLRWAGKSGMKWDDVVGTVNSIINLCSKIPHALILHCGGNDIGNVPCGALLYHIKFTIAILSQMLPNCSLIWSSILPRRSWRYSSDDHAMEVTRKRINRGVRSYILKHGGYVIKYPDFDDRHPALYSDDGVHLSFIGNDIFLNQIQSALETFIKYPHCVVFPHDHPLI</sequence>
<comment type="caution">
    <text evidence="2">The sequence shown here is derived from an EMBL/GenBank/DDBJ whole genome shotgun (WGS) entry which is preliminary data.</text>
</comment>
<dbReference type="InterPro" id="IPR043128">
    <property type="entry name" value="Rev_trsase/Diguanyl_cyclase"/>
</dbReference>
<proteinExistence type="predicted"/>
<dbReference type="Gene3D" id="3.40.50.1110">
    <property type="entry name" value="SGNH hydrolase"/>
    <property type="match status" value="1"/>
</dbReference>
<dbReference type="PROSITE" id="PS50878">
    <property type="entry name" value="RT_POL"/>
    <property type="match status" value="1"/>
</dbReference>
<name>A0A8B6CSZ1_MYTGA</name>
<dbReference type="Pfam" id="PF00078">
    <property type="entry name" value="RVT_1"/>
    <property type="match status" value="1"/>
</dbReference>
<dbReference type="InterPro" id="IPR043502">
    <property type="entry name" value="DNA/RNA_pol_sf"/>
</dbReference>
<dbReference type="PANTHER" id="PTHR33050">
    <property type="entry name" value="REVERSE TRANSCRIPTASE DOMAIN-CONTAINING PROTEIN"/>
    <property type="match status" value="1"/>
</dbReference>
<protein>
    <recommendedName>
        <fullName evidence="1">Reverse transcriptase domain-containing protein</fullName>
    </recommendedName>
</protein>
<gene>
    <name evidence="2" type="ORF">MGAL_10B028320</name>
</gene>
<dbReference type="Proteomes" id="UP000596742">
    <property type="component" value="Unassembled WGS sequence"/>
</dbReference>
<dbReference type="AlphaFoldDB" id="A0A8B6CSZ1"/>
<dbReference type="CDD" id="cd00229">
    <property type="entry name" value="SGNH_hydrolase"/>
    <property type="match status" value="1"/>
</dbReference>
<dbReference type="InterPro" id="IPR000477">
    <property type="entry name" value="RT_dom"/>
</dbReference>
<evidence type="ECO:0000259" key="1">
    <source>
        <dbReference type="PROSITE" id="PS50878"/>
    </source>
</evidence>